<evidence type="ECO:0000313" key="1">
    <source>
        <dbReference type="Proteomes" id="UP000036681"/>
    </source>
</evidence>
<dbReference type="Proteomes" id="UP000036681">
    <property type="component" value="Unplaced"/>
</dbReference>
<dbReference type="WBParaSite" id="ALUE_0001752701-mRNA-1">
    <property type="protein sequence ID" value="ALUE_0001752701-mRNA-1"/>
    <property type="gene ID" value="ALUE_0001752701"/>
</dbReference>
<proteinExistence type="predicted"/>
<evidence type="ECO:0000313" key="2">
    <source>
        <dbReference type="WBParaSite" id="ALUE_0001752701-mRNA-1"/>
    </source>
</evidence>
<sequence length="71" mass="7916">MTSLVAGALDYCKRIRCHYNEKHCHTIWQLQIMAAGSSVYVLDESTNPCAKGRLRRKQNCGAEVTLAGYPS</sequence>
<organism evidence="1 2">
    <name type="scientific">Ascaris lumbricoides</name>
    <name type="common">Giant roundworm</name>
    <dbReference type="NCBI Taxonomy" id="6252"/>
    <lineage>
        <taxon>Eukaryota</taxon>
        <taxon>Metazoa</taxon>
        <taxon>Ecdysozoa</taxon>
        <taxon>Nematoda</taxon>
        <taxon>Chromadorea</taxon>
        <taxon>Rhabditida</taxon>
        <taxon>Spirurina</taxon>
        <taxon>Ascaridomorpha</taxon>
        <taxon>Ascaridoidea</taxon>
        <taxon>Ascarididae</taxon>
        <taxon>Ascaris</taxon>
    </lineage>
</organism>
<protein>
    <submittedName>
        <fullName evidence="2">DUF1540 domain-containing protein</fullName>
    </submittedName>
</protein>
<name>A0A0M3IGR3_ASCLU</name>
<reference evidence="2" key="1">
    <citation type="submission" date="2017-02" db="UniProtKB">
        <authorList>
            <consortium name="WormBaseParasite"/>
        </authorList>
    </citation>
    <scope>IDENTIFICATION</scope>
</reference>
<keyword evidence="1" id="KW-1185">Reference proteome</keyword>
<accession>A0A0M3IGR3</accession>
<dbReference type="AlphaFoldDB" id="A0A0M3IGR3"/>